<dbReference type="SFLD" id="SFLDG01099">
    <property type="entry name" value="Uncharacterised_Radical_SAM_Su"/>
    <property type="match status" value="1"/>
</dbReference>
<dbReference type="PANTHER" id="PTHR43075:SF1">
    <property type="entry name" value="FORMATE LYASE ACTIVATING ENZYME, PUTATIVE (AFU_ORTHOLOGUE AFUA_2G15630)-RELATED"/>
    <property type="match status" value="1"/>
</dbReference>
<dbReference type="Pfam" id="PF04055">
    <property type="entry name" value="Radical_SAM"/>
    <property type="match status" value="1"/>
</dbReference>
<name>A0ABT2S8B7_9FIRM</name>
<feature type="domain" description="Radical SAM core" evidence="5">
    <location>
        <begin position="53"/>
        <end position="184"/>
    </location>
</feature>
<dbReference type="CDD" id="cd01335">
    <property type="entry name" value="Radical_SAM"/>
    <property type="match status" value="1"/>
</dbReference>
<dbReference type="Proteomes" id="UP001207605">
    <property type="component" value="Unassembled WGS sequence"/>
</dbReference>
<sequence>MSGCVLCPRHCMVMRDNGEKGFCQETDHLRVARAALHMWEEPCISGEEGSGTVFFTGCNLRCVYCQNYDLSRSVAGKEITISRLAEIFLELQQKGANNINLVTPTHFVPQIIEALKCAKARGLHLPVIYNTGGYESEETLGMLDGWVDVYLPDFKYWESEQALRYSKAEDYPETVKKAIREMYRQTGACRFDENGKIQKGVIVRHLLLPGELKAAKRIVQYLYETYGDSVYMSLMNQYTPLDTLDTVRYPELGRKVTEKEYDALVDYAIDLGVECAYIQEGDTAEESFIPPFTLEGV</sequence>
<dbReference type="PANTHER" id="PTHR43075">
    <property type="entry name" value="FORMATE LYASE ACTIVATING ENZYME, PUTATIVE (AFU_ORTHOLOGUE AFUA_2G15630)-RELATED"/>
    <property type="match status" value="1"/>
</dbReference>
<dbReference type="InterPro" id="IPR040085">
    <property type="entry name" value="MJ0674-like"/>
</dbReference>
<dbReference type="InterPro" id="IPR007197">
    <property type="entry name" value="rSAM"/>
</dbReference>
<dbReference type="InterPro" id="IPR013785">
    <property type="entry name" value="Aldolase_TIM"/>
</dbReference>
<keyword evidence="2" id="KW-0479">Metal-binding</keyword>
<comment type="caution">
    <text evidence="6">The sequence shown here is derived from an EMBL/GenBank/DDBJ whole genome shotgun (WGS) entry which is preliminary data.</text>
</comment>
<evidence type="ECO:0000256" key="4">
    <source>
        <dbReference type="ARBA" id="ARBA00023014"/>
    </source>
</evidence>
<evidence type="ECO:0000256" key="1">
    <source>
        <dbReference type="ARBA" id="ARBA00022691"/>
    </source>
</evidence>
<protein>
    <submittedName>
        <fullName evidence="6">Radical SAM protein</fullName>
    </submittedName>
</protein>
<evidence type="ECO:0000256" key="3">
    <source>
        <dbReference type="ARBA" id="ARBA00023004"/>
    </source>
</evidence>
<reference evidence="6 7" key="1">
    <citation type="journal article" date="2021" name="ISME Commun">
        <title>Automated analysis of genomic sequences facilitates high-throughput and comprehensive description of bacteria.</title>
        <authorList>
            <person name="Hitch T.C.A."/>
        </authorList>
    </citation>
    <scope>NUCLEOTIDE SEQUENCE [LARGE SCALE GENOMIC DNA]</scope>
    <source>
        <strain evidence="6 7">Sanger_02</strain>
    </source>
</reference>
<evidence type="ECO:0000256" key="2">
    <source>
        <dbReference type="ARBA" id="ARBA00022723"/>
    </source>
</evidence>
<evidence type="ECO:0000313" key="7">
    <source>
        <dbReference type="Proteomes" id="UP001207605"/>
    </source>
</evidence>
<dbReference type="EMBL" id="JAOQJV010000018">
    <property type="protein sequence ID" value="MCU6700836.1"/>
    <property type="molecule type" value="Genomic_DNA"/>
</dbReference>
<dbReference type="SFLD" id="SFLDS00029">
    <property type="entry name" value="Radical_SAM"/>
    <property type="match status" value="1"/>
</dbReference>
<gene>
    <name evidence="6" type="ORF">OCV65_11405</name>
</gene>
<keyword evidence="7" id="KW-1185">Reference proteome</keyword>
<dbReference type="InterPro" id="IPR016431">
    <property type="entry name" value="Pyrv-formate_lyase-activ_prd"/>
</dbReference>
<accession>A0ABT2S8B7</accession>
<keyword evidence="4" id="KW-0411">Iron-sulfur</keyword>
<dbReference type="Gene3D" id="3.20.20.70">
    <property type="entry name" value="Aldolase class I"/>
    <property type="match status" value="1"/>
</dbReference>
<keyword evidence="1" id="KW-0949">S-adenosyl-L-methionine</keyword>
<dbReference type="InterPro" id="IPR058240">
    <property type="entry name" value="rSAM_sf"/>
</dbReference>
<proteinExistence type="predicted"/>
<evidence type="ECO:0000313" key="6">
    <source>
        <dbReference type="EMBL" id="MCU6700836.1"/>
    </source>
</evidence>
<organism evidence="6 7">
    <name type="scientific">Dorea ammoniilytica</name>
    <dbReference type="NCBI Taxonomy" id="2981788"/>
    <lineage>
        <taxon>Bacteria</taxon>
        <taxon>Bacillati</taxon>
        <taxon>Bacillota</taxon>
        <taxon>Clostridia</taxon>
        <taxon>Lachnospirales</taxon>
        <taxon>Lachnospiraceae</taxon>
        <taxon>Dorea</taxon>
    </lineage>
</organism>
<evidence type="ECO:0000259" key="5">
    <source>
        <dbReference type="Pfam" id="PF04055"/>
    </source>
</evidence>
<dbReference type="SUPFAM" id="SSF102114">
    <property type="entry name" value="Radical SAM enzymes"/>
    <property type="match status" value="1"/>
</dbReference>
<keyword evidence="3" id="KW-0408">Iron</keyword>
<dbReference type="RefSeq" id="WP_262582170.1">
    <property type="nucleotide sequence ID" value="NZ_JAOQJV010000018.1"/>
</dbReference>
<dbReference type="PIRSF" id="PIRSF004869">
    <property type="entry name" value="PflX_prd"/>
    <property type="match status" value="1"/>
</dbReference>